<dbReference type="EMBL" id="JAPCKK010000029">
    <property type="protein sequence ID" value="MDP4098593.1"/>
    <property type="molecule type" value="Genomic_DNA"/>
</dbReference>
<keyword evidence="5" id="KW-0964">Secreted</keyword>
<evidence type="ECO:0000313" key="8">
    <source>
        <dbReference type="EMBL" id="MDP4098593.1"/>
    </source>
</evidence>
<dbReference type="Pfam" id="PF07196">
    <property type="entry name" value="Flagellin_IN"/>
    <property type="match status" value="1"/>
</dbReference>
<evidence type="ECO:0000313" key="9">
    <source>
        <dbReference type="Proteomes" id="UP001241848"/>
    </source>
</evidence>
<dbReference type="Pfam" id="PF07195">
    <property type="entry name" value="FliD_C"/>
    <property type="match status" value="1"/>
</dbReference>
<protein>
    <recommendedName>
        <fullName evidence="5">Flagellar hook-associated protein 2</fullName>
        <shortName evidence="5">HAP2</shortName>
    </recommendedName>
    <alternativeName>
        <fullName evidence="5">Flagellar cap protein</fullName>
    </alternativeName>
</protein>
<dbReference type="PANTHER" id="PTHR30288">
    <property type="entry name" value="FLAGELLAR CAP/ASSEMBLY PROTEIN FLID"/>
    <property type="match status" value="1"/>
</dbReference>
<dbReference type="Pfam" id="PF02465">
    <property type="entry name" value="FliD_N"/>
    <property type="match status" value="1"/>
</dbReference>
<dbReference type="InterPro" id="IPR010809">
    <property type="entry name" value="FliD_C"/>
</dbReference>
<comment type="similarity">
    <text evidence="1 5">Belongs to the FliD family.</text>
</comment>
<proteinExistence type="inferred from homology"/>
<sequence length="489" mass="54000">MSMRVNGFSGMDIDSMVKSLMTVKRVPLDKLSQQKQTLEWTRDSYREMNSKIVQFNDKLAKLSKSEALNTKKSTVSGNTTAVKAEARADANPTAMTVEVTKLAQKANMQTGAGLEGATLNTTLEQLVGGSGSAQDTYELHINDKSVTFLKTDKLSTVIARINSEVSTVNASFDEVSGKLTITSKEYGKDITATGQDKTAKPSSLTTLLGMTTNAAQKGEVKVTSELGGTKTYTTDSDRLTVNGINLTILQTTGGTPSQITTQSDPAKAVETIKSFVDSYNELLGLMNSKVDEQKYRDFPPLTDEQKKDMKEDEIKKWEEKAKSGLLKNDSILSSTVTSMRSVISSNYKELSEIGITTGQYYENGKLYIDEAKLTEALTTNPDKMLSIFTGSLSDPKSKPIFSELSSELDDTLDLFSKKVGTSKFDTNASMNLKTESIMGEQLKEYNKRIFDMERKMTNWETRYYKQFTAMEQAMSQLQSQSSSLTSYLQ</sequence>
<dbReference type="Proteomes" id="UP001241848">
    <property type="component" value="Unassembled WGS sequence"/>
</dbReference>
<dbReference type="InterPro" id="IPR010810">
    <property type="entry name" value="Flagellin_hook_IN_motif"/>
</dbReference>
<keyword evidence="8" id="KW-0282">Flagellum</keyword>
<evidence type="ECO:0000256" key="4">
    <source>
        <dbReference type="ARBA" id="ARBA00023143"/>
    </source>
</evidence>
<gene>
    <name evidence="8" type="primary">fliD</name>
    <name evidence="8" type="ORF">OIN60_17820</name>
</gene>
<keyword evidence="8" id="KW-0966">Cell projection</keyword>
<dbReference type="InterPro" id="IPR003481">
    <property type="entry name" value="FliD_N"/>
</dbReference>
<reference evidence="8 9" key="1">
    <citation type="submission" date="2022-10" db="EMBL/GenBank/DDBJ databases">
        <title>Paenibacillus description and whole genome data of maize root bacterial community.</title>
        <authorList>
            <person name="Marton D."/>
            <person name="Farkas M."/>
            <person name="Cserhati M."/>
        </authorList>
    </citation>
    <scope>NUCLEOTIDE SEQUENCE [LARGE SCALE GENOMIC DNA]</scope>
    <source>
        <strain evidence="8 9">P96</strain>
    </source>
</reference>
<comment type="subcellular location">
    <subcellularLocation>
        <location evidence="5">Secreted</location>
    </subcellularLocation>
    <subcellularLocation>
        <location evidence="5">Bacterial flagellum</location>
    </subcellularLocation>
</comment>
<feature type="domain" description="Flagellar hook-associated protein 2 C-terminal" evidence="7">
    <location>
        <begin position="236"/>
        <end position="479"/>
    </location>
</feature>
<keyword evidence="3 5" id="KW-0175">Coiled coil</keyword>
<evidence type="ECO:0000256" key="3">
    <source>
        <dbReference type="ARBA" id="ARBA00023054"/>
    </source>
</evidence>
<keyword evidence="9" id="KW-1185">Reference proteome</keyword>
<evidence type="ECO:0000256" key="1">
    <source>
        <dbReference type="ARBA" id="ARBA00009764"/>
    </source>
</evidence>
<keyword evidence="4 5" id="KW-0975">Bacterial flagellum</keyword>
<dbReference type="RefSeq" id="WP_305756215.1">
    <property type="nucleotide sequence ID" value="NZ_JAPCKK010000029.1"/>
</dbReference>
<name>A0ABT9FV44_9BACL</name>
<feature type="domain" description="Flagellar hook-associated protein 2 N-terminal" evidence="6">
    <location>
        <begin position="9"/>
        <end position="105"/>
    </location>
</feature>
<dbReference type="PANTHER" id="PTHR30288:SF0">
    <property type="entry name" value="FLAGELLAR HOOK-ASSOCIATED PROTEIN 2"/>
    <property type="match status" value="1"/>
</dbReference>
<dbReference type="InterPro" id="IPR040026">
    <property type="entry name" value="FliD"/>
</dbReference>
<evidence type="ECO:0000259" key="6">
    <source>
        <dbReference type="Pfam" id="PF02465"/>
    </source>
</evidence>
<feature type="coiled-coil region" evidence="5">
    <location>
        <begin position="28"/>
        <end position="65"/>
    </location>
</feature>
<comment type="subunit">
    <text evidence="2 5">Homopentamer.</text>
</comment>
<evidence type="ECO:0000259" key="7">
    <source>
        <dbReference type="Pfam" id="PF07195"/>
    </source>
</evidence>
<comment type="caution">
    <text evidence="8">The sequence shown here is derived from an EMBL/GenBank/DDBJ whole genome shotgun (WGS) entry which is preliminary data.</text>
</comment>
<accession>A0ABT9FV44</accession>
<comment type="function">
    <text evidence="5">Required for morphogenesis and for the elongation of the flagellar filament by facilitating polymerization of the flagellin monomers at the tip of growing filament. Forms a capping structure, which prevents flagellin subunits (transported through the central channel of the flagellum) from leaking out without polymerization at the distal end.</text>
</comment>
<organism evidence="8 9">
    <name type="scientific">Paenibacillus zeirhizosphaerae</name>
    <dbReference type="NCBI Taxonomy" id="2987519"/>
    <lineage>
        <taxon>Bacteria</taxon>
        <taxon>Bacillati</taxon>
        <taxon>Bacillota</taxon>
        <taxon>Bacilli</taxon>
        <taxon>Bacillales</taxon>
        <taxon>Paenibacillaceae</taxon>
        <taxon>Paenibacillus</taxon>
    </lineage>
</organism>
<evidence type="ECO:0000256" key="2">
    <source>
        <dbReference type="ARBA" id="ARBA00011255"/>
    </source>
</evidence>
<evidence type="ECO:0000256" key="5">
    <source>
        <dbReference type="RuleBase" id="RU362066"/>
    </source>
</evidence>
<keyword evidence="8" id="KW-0969">Cilium</keyword>